<accession>A0A2I7N9H6</accession>
<dbReference type="RefSeq" id="WP_102952400.1">
    <property type="nucleotide sequence ID" value="NZ_CP024847.1"/>
</dbReference>
<dbReference type="AlphaFoldDB" id="A0A2I7N9H6"/>
<keyword evidence="4" id="KW-1185">Reference proteome</keyword>
<evidence type="ECO:0000256" key="1">
    <source>
        <dbReference type="SAM" id="Phobius"/>
    </source>
</evidence>
<keyword evidence="1" id="KW-1133">Transmembrane helix</keyword>
<dbReference type="EMBL" id="CP024847">
    <property type="protein sequence ID" value="AUR53114.1"/>
    <property type="molecule type" value="Genomic_DNA"/>
</dbReference>
<dbReference type="GO" id="GO:0043164">
    <property type="term" value="P:Gram-negative-bacterium-type cell wall biogenesis"/>
    <property type="evidence" value="ECO:0007669"/>
    <property type="project" value="TreeGrafter"/>
</dbReference>
<dbReference type="InterPro" id="IPR003848">
    <property type="entry name" value="DUF218"/>
</dbReference>
<dbReference type="InterPro" id="IPR014729">
    <property type="entry name" value="Rossmann-like_a/b/a_fold"/>
</dbReference>
<evidence type="ECO:0000313" key="3">
    <source>
        <dbReference type="EMBL" id="AUR53114.1"/>
    </source>
</evidence>
<organism evidence="3 4">
    <name type="scientific">Aquella oligotrophica</name>
    <dbReference type="NCBI Taxonomy" id="2067065"/>
    <lineage>
        <taxon>Bacteria</taxon>
        <taxon>Pseudomonadati</taxon>
        <taxon>Pseudomonadota</taxon>
        <taxon>Betaproteobacteria</taxon>
        <taxon>Neisseriales</taxon>
        <taxon>Neisseriaceae</taxon>
        <taxon>Aquella</taxon>
    </lineage>
</organism>
<dbReference type="KEGG" id="nba:CUN60_12735"/>
<feature type="transmembrane region" description="Helical" evidence="1">
    <location>
        <begin position="12"/>
        <end position="31"/>
    </location>
</feature>
<dbReference type="PANTHER" id="PTHR30336:SF4">
    <property type="entry name" value="ENVELOPE BIOGENESIS FACTOR ELYC"/>
    <property type="match status" value="1"/>
</dbReference>
<gene>
    <name evidence="3" type="ORF">CUN60_12735</name>
</gene>
<dbReference type="Gene3D" id="3.40.50.620">
    <property type="entry name" value="HUPs"/>
    <property type="match status" value="1"/>
</dbReference>
<dbReference type="Pfam" id="PF02698">
    <property type="entry name" value="DUF218"/>
    <property type="match status" value="1"/>
</dbReference>
<dbReference type="Proteomes" id="UP000236655">
    <property type="component" value="Chromosome"/>
</dbReference>
<feature type="domain" description="DUF218" evidence="2">
    <location>
        <begin position="79"/>
        <end position="245"/>
    </location>
</feature>
<dbReference type="OrthoDB" id="9809813at2"/>
<evidence type="ECO:0000259" key="2">
    <source>
        <dbReference type="Pfam" id="PF02698"/>
    </source>
</evidence>
<keyword evidence="1" id="KW-0472">Membrane</keyword>
<dbReference type="GO" id="GO:0000270">
    <property type="term" value="P:peptidoglycan metabolic process"/>
    <property type="evidence" value="ECO:0007669"/>
    <property type="project" value="TreeGrafter"/>
</dbReference>
<dbReference type="GO" id="GO:0005886">
    <property type="term" value="C:plasma membrane"/>
    <property type="evidence" value="ECO:0007669"/>
    <property type="project" value="TreeGrafter"/>
</dbReference>
<protein>
    <recommendedName>
        <fullName evidence="2">DUF218 domain-containing protein</fullName>
    </recommendedName>
</protein>
<sequence>MITILLHRLLQSFLLPPLNSLIIILLGAFFFKPQKRIGKIIILLGCFSLYIQSTPYFAYQLNRVIAPATIKPSSLKHVQAIVLLGGGVNNNANEYSVNAISSPDTFVRIRYAAYLAKKNPDLPIFVSGGAIDTKDSEASLMKKALIDEFDVENQIYLEPDSKTTSENAKYTSRLLQQYGISRVVLVTSASHMQRAKALFEKSGINVIAAPTGFYSLGYSSLPVLWFIPSALALSTTSAVLHEIYGYLYDIVL</sequence>
<reference evidence="4" key="1">
    <citation type="submission" date="2017-11" db="EMBL/GenBank/DDBJ databases">
        <authorList>
            <person name="Chan K.G."/>
            <person name="Lee L.S."/>
        </authorList>
    </citation>
    <scope>NUCLEOTIDE SEQUENCE [LARGE SCALE GENOMIC DNA]</scope>
    <source>
        <strain evidence="4">DSM 100970</strain>
    </source>
</reference>
<evidence type="ECO:0000313" key="4">
    <source>
        <dbReference type="Proteomes" id="UP000236655"/>
    </source>
</evidence>
<dbReference type="CDD" id="cd06259">
    <property type="entry name" value="YdcF-like"/>
    <property type="match status" value="1"/>
</dbReference>
<proteinExistence type="predicted"/>
<name>A0A2I7N9H6_9NEIS</name>
<dbReference type="InterPro" id="IPR051599">
    <property type="entry name" value="Cell_Envelope_Assoc"/>
</dbReference>
<dbReference type="PANTHER" id="PTHR30336">
    <property type="entry name" value="INNER MEMBRANE PROTEIN, PROBABLE PERMEASE"/>
    <property type="match status" value="1"/>
</dbReference>
<keyword evidence="1" id="KW-0812">Transmembrane</keyword>